<proteinExistence type="predicted"/>
<dbReference type="SMART" id="SM00347">
    <property type="entry name" value="HTH_MARR"/>
    <property type="match status" value="2"/>
</dbReference>
<dbReference type="InterPro" id="IPR036388">
    <property type="entry name" value="WH-like_DNA-bd_sf"/>
</dbReference>
<keyword evidence="1" id="KW-0805">Transcription regulation</keyword>
<name>A0A6F8SK45_9ACTN</name>
<evidence type="ECO:0000313" key="6">
    <source>
        <dbReference type="Proteomes" id="UP000501727"/>
    </source>
</evidence>
<dbReference type="GO" id="GO:0003700">
    <property type="term" value="F:DNA-binding transcription factor activity"/>
    <property type="evidence" value="ECO:0007669"/>
    <property type="project" value="InterPro"/>
</dbReference>
<sequence>MEHGGTAMADAFAAEVVFDRWLGRVVHRLRASRVATLNQFWVLLLVDIHHDVSIRSVADRLEISYTTLAECIDELCRAGALSKTTDEDDRRATRLSVTPQGRRLTESIDRELIAVAKQALSLLSGTSRTQAMHLLYDACLRLNKKRLAGNLVRGDSAFFIVCQQVSLEFSRICRQSLVTPQQGHLLLALGRTGPMTGREIRDALDYDAPMLSKIAAKLSDAGLITKEIGNNRRERLYALTSLGLQCASLIAEGTEEMLRQLFGDDYGTETYRQTIAALGRSLRDDLPARQQ</sequence>
<dbReference type="PANTHER" id="PTHR42756:SF1">
    <property type="entry name" value="TRANSCRIPTIONAL REPRESSOR OF EMRAB OPERON"/>
    <property type="match status" value="1"/>
</dbReference>
<dbReference type="Gene3D" id="1.10.10.10">
    <property type="entry name" value="Winged helix-like DNA-binding domain superfamily/Winged helix DNA-binding domain"/>
    <property type="match status" value="2"/>
</dbReference>
<evidence type="ECO:0000256" key="2">
    <source>
        <dbReference type="ARBA" id="ARBA00023125"/>
    </source>
</evidence>
<feature type="domain" description="HTH marR-type" evidence="4">
    <location>
        <begin position="1"/>
        <end position="144"/>
    </location>
</feature>
<evidence type="ECO:0000256" key="1">
    <source>
        <dbReference type="ARBA" id="ARBA00023015"/>
    </source>
</evidence>
<dbReference type="PANTHER" id="PTHR42756">
    <property type="entry name" value="TRANSCRIPTIONAL REGULATOR, MARR"/>
    <property type="match status" value="1"/>
</dbReference>
<dbReference type="PROSITE" id="PS50995">
    <property type="entry name" value="HTH_MARR_2"/>
    <property type="match status" value="1"/>
</dbReference>
<accession>A0A6F8SK45</accession>
<dbReference type="GO" id="GO:0003677">
    <property type="term" value="F:DNA binding"/>
    <property type="evidence" value="ECO:0007669"/>
    <property type="project" value="UniProtKB-KW"/>
</dbReference>
<gene>
    <name evidence="5" type="ORF">ADCFC_07490</name>
</gene>
<dbReference type="EMBL" id="AP022829">
    <property type="protein sequence ID" value="BCA88251.1"/>
    <property type="molecule type" value="Genomic_DNA"/>
</dbReference>
<organism evidence="5 6">
    <name type="scientific">Adlercreutzia hattorii</name>
    <dbReference type="NCBI Taxonomy" id="2707299"/>
    <lineage>
        <taxon>Bacteria</taxon>
        <taxon>Bacillati</taxon>
        <taxon>Actinomycetota</taxon>
        <taxon>Coriobacteriia</taxon>
        <taxon>Eggerthellales</taxon>
        <taxon>Eggerthellaceae</taxon>
        <taxon>Adlercreutzia</taxon>
    </lineage>
</organism>
<keyword evidence="2" id="KW-0238">DNA-binding</keyword>
<dbReference type="Pfam" id="PF13463">
    <property type="entry name" value="HTH_27"/>
    <property type="match status" value="1"/>
</dbReference>
<reference evidence="6" key="2">
    <citation type="submission" date="2020-03" db="EMBL/GenBank/DDBJ databases">
        <title>Complete Genome Sequence of Adlercreutzia sp. strain 8CFCBH1 Producing Equol, Isolated from Healthy Japanese Feces.</title>
        <authorList>
            <person name="Ogata Y."/>
            <person name="Sakamoto M."/>
            <person name="Ohkuma M."/>
            <person name="Hattori M."/>
            <person name="Suda W."/>
        </authorList>
    </citation>
    <scope>NUCLEOTIDE SEQUENCE [LARGE SCALE GENOMIC DNA]</scope>
    <source>
        <strain evidence="6">8CFCBH1</strain>
    </source>
</reference>
<dbReference type="Proteomes" id="UP000501727">
    <property type="component" value="Chromosome"/>
</dbReference>
<dbReference type="Pfam" id="PF12802">
    <property type="entry name" value="MarR_2"/>
    <property type="match status" value="1"/>
</dbReference>
<evidence type="ECO:0000256" key="3">
    <source>
        <dbReference type="ARBA" id="ARBA00023163"/>
    </source>
</evidence>
<dbReference type="KEGG" id="ahat:ADCFC_08700"/>
<evidence type="ECO:0000259" key="4">
    <source>
        <dbReference type="PROSITE" id="PS50995"/>
    </source>
</evidence>
<keyword evidence="6" id="KW-1185">Reference proteome</keyword>
<dbReference type="SUPFAM" id="SSF46785">
    <property type="entry name" value="Winged helix' DNA-binding domain"/>
    <property type="match status" value="2"/>
</dbReference>
<keyword evidence="3" id="KW-0804">Transcription</keyword>
<reference evidence="6" key="1">
    <citation type="journal article" date="2020" name="Microbiol. Resour. Announc.">
        <title>Complete Genome Sequence of Adlercreutzia sp. Strain 8CFCBH1, a Potent Producer of Equol, Isolated from Healthy Japanese Feces.</title>
        <authorList>
            <person name="Ogata Y."/>
            <person name="Sakamoto M."/>
            <person name="Ohkuma M."/>
            <person name="Hattori M."/>
            <person name="Suda W."/>
        </authorList>
    </citation>
    <scope>NUCLEOTIDE SEQUENCE [LARGE SCALE GENOMIC DNA]</scope>
    <source>
        <strain evidence="6">8CFCBH1</strain>
    </source>
</reference>
<dbReference type="InterPro" id="IPR000835">
    <property type="entry name" value="HTH_MarR-typ"/>
</dbReference>
<protein>
    <recommendedName>
        <fullName evidence="4">HTH marR-type domain-containing protein</fullName>
    </recommendedName>
</protein>
<dbReference type="AlphaFoldDB" id="A0A6F8SK45"/>
<dbReference type="InterPro" id="IPR036390">
    <property type="entry name" value="WH_DNA-bd_sf"/>
</dbReference>
<dbReference type="RefSeq" id="WP_173112343.1">
    <property type="nucleotide sequence ID" value="NZ_AP022829.1"/>
</dbReference>
<evidence type="ECO:0000313" key="5">
    <source>
        <dbReference type="EMBL" id="BCA88251.1"/>
    </source>
</evidence>